<feature type="domain" description="Nitroreductase" evidence="2">
    <location>
        <begin position="298"/>
        <end position="468"/>
    </location>
</feature>
<protein>
    <submittedName>
        <fullName evidence="3">Enoyl reductase</fullName>
    </submittedName>
</protein>
<accession>K4NYK2</accession>
<proteinExistence type="predicted"/>
<dbReference type="AlphaFoldDB" id="K4NYK2"/>
<feature type="domain" description="Nitroreductase" evidence="2">
    <location>
        <begin position="62"/>
        <end position="200"/>
    </location>
</feature>
<evidence type="ECO:0000313" key="3">
    <source>
        <dbReference type="EMBL" id="AFV52193.1"/>
    </source>
</evidence>
<dbReference type="InterPro" id="IPR000415">
    <property type="entry name" value="Nitroreductase-like"/>
</dbReference>
<sequence>MSLLRFWEATRLRAGHALPAAVAGDGPARDVDGFRSALAHVLGRGCGPRTGTVVGKHGISVQARTTPSAGALYPFEVVVGLPDGTSHLYDVDVARIRALPGCGVVPLPELVRRTGLAVPPDRSLRAVVTLVARPWKAMVKYGLRGYLYTHLDIGHAASNIAVSARELGLDAVVHVRFDRRRLAEALALTDMCREPQVVVTLSGGRFDGGDPVAASPSAGAPAPVWHTGRPARLDPPDEEERANWDELRDVSPYAADIPAPRLGRSTSVEPPEQPAREVVPLPHGVPAAREDFTRVALDRRSAKGFLPRPLTARQVLDLFADAADPADVDCADSRGVGVRVLVRAADGLTPGVYAYSPPAHALHLVGEPAGRAVTEEEVLATCMGQPGLRHAAAFVHLHVPVRRLLAERGRAGLAEIHYHAAHVAQSLCLSAARHGVGITCIGGFDEVRCGDLIGLPDDDEVVYLLAIGVPDPGARKLDRDAIAHSHGRGPATGWGE</sequence>
<dbReference type="PANTHER" id="PTHR43745">
    <property type="entry name" value="NITROREDUCTASE MJ1384-RELATED"/>
    <property type="match status" value="1"/>
</dbReference>
<dbReference type="Gene3D" id="3.40.109.10">
    <property type="entry name" value="NADH Oxidase"/>
    <property type="match status" value="2"/>
</dbReference>
<evidence type="ECO:0000259" key="2">
    <source>
        <dbReference type="Pfam" id="PF00881"/>
    </source>
</evidence>
<dbReference type="InterPro" id="IPR029479">
    <property type="entry name" value="Nitroreductase"/>
</dbReference>
<reference evidence="3" key="1">
    <citation type="journal article" date="2013" name="Proc. Natl. Acad. Sci. U.S.A.">
        <title>A new member of the 4-methylideneimidazole-5-one-containing aminomutase family from the enediyne kedarcidin biosynthetic pathway.</title>
        <authorList>
            <person name="Huang S.X."/>
            <person name="Lohman J.R."/>
            <person name="Huang T."/>
            <person name="Shen B."/>
        </authorList>
    </citation>
    <scope>NUCLEOTIDE SEQUENCE</scope>
    <source>
        <strain evidence="3">ATCC 53650</strain>
    </source>
</reference>
<dbReference type="GO" id="GO:0016491">
    <property type="term" value="F:oxidoreductase activity"/>
    <property type="evidence" value="ECO:0007669"/>
    <property type="project" value="InterPro"/>
</dbReference>
<dbReference type="InterPro" id="IPR052544">
    <property type="entry name" value="Bacteriocin_Proc_Enz"/>
</dbReference>
<dbReference type="PANTHER" id="PTHR43745:SF2">
    <property type="entry name" value="NITROREDUCTASE MJ1384-RELATED"/>
    <property type="match status" value="1"/>
</dbReference>
<dbReference type="Pfam" id="PF00881">
    <property type="entry name" value="Nitroreductase"/>
    <property type="match status" value="2"/>
</dbReference>
<feature type="compositionally biased region" description="Basic and acidic residues" evidence="1">
    <location>
        <begin position="231"/>
        <end position="240"/>
    </location>
</feature>
<evidence type="ECO:0000256" key="1">
    <source>
        <dbReference type="SAM" id="MobiDB-lite"/>
    </source>
</evidence>
<dbReference type="SUPFAM" id="SSF55469">
    <property type="entry name" value="FMN-dependent nitroreductase-like"/>
    <property type="match status" value="2"/>
</dbReference>
<feature type="region of interest" description="Disordered" evidence="1">
    <location>
        <begin position="256"/>
        <end position="279"/>
    </location>
</feature>
<dbReference type="EMBL" id="JX679499">
    <property type="protein sequence ID" value="AFV52193.1"/>
    <property type="molecule type" value="Genomic_DNA"/>
</dbReference>
<organism evidence="3">
    <name type="scientific">Streptoalloteichus sp. ATCC 53650</name>
    <dbReference type="NCBI Taxonomy" id="756733"/>
    <lineage>
        <taxon>Bacteria</taxon>
        <taxon>Bacillati</taxon>
        <taxon>Actinomycetota</taxon>
        <taxon>Actinomycetes</taxon>
        <taxon>Pseudonocardiales</taxon>
        <taxon>Pseudonocardiaceae</taxon>
        <taxon>Streptoalloteichus</taxon>
    </lineage>
</organism>
<feature type="region of interest" description="Disordered" evidence="1">
    <location>
        <begin position="210"/>
        <end position="240"/>
    </location>
</feature>
<name>K4NYK2_9PSEU</name>
<feature type="compositionally biased region" description="Low complexity" evidence="1">
    <location>
        <begin position="211"/>
        <end position="224"/>
    </location>
</feature>